<dbReference type="Proteomes" id="UP000018209">
    <property type="component" value="Unassembled WGS sequence"/>
</dbReference>
<evidence type="ECO:0008006" key="3">
    <source>
        <dbReference type="Google" id="ProtNLM"/>
    </source>
</evidence>
<proteinExistence type="predicted"/>
<organism evidence="1 2">
    <name type="scientific">Gluconobacter thailandicus NBRC 3257</name>
    <dbReference type="NCBI Taxonomy" id="1381097"/>
    <lineage>
        <taxon>Bacteria</taxon>
        <taxon>Pseudomonadati</taxon>
        <taxon>Pseudomonadota</taxon>
        <taxon>Alphaproteobacteria</taxon>
        <taxon>Acetobacterales</taxon>
        <taxon>Acetobacteraceae</taxon>
        <taxon>Gluconobacter</taxon>
    </lineage>
</organism>
<accession>A0ABQ0IVH5</accession>
<evidence type="ECO:0000313" key="1">
    <source>
        <dbReference type="EMBL" id="GAD26204.1"/>
    </source>
</evidence>
<dbReference type="EMBL" id="BASM01000015">
    <property type="protein sequence ID" value="GAD26204.1"/>
    <property type="molecule type" value="Genomic_DNA"/>
</dbReference>
<protein>
    <recommendedName>
        <fullName evidence="3">Transposase</fullName>
    </recommendedName>
</protein>
<gene>
    <name evidence="1" type="ORF">NBRC3257_1204</name>
</gene>
<name>A0ABQ0IVH5_GLUTH</name>
<keyword evidence="2" id="KW-1185">Reference proteome</keyword>
<evidence type="ECO:0000313" key="2">
    <source>
        <dbReference type="Proteomes" id="UP000018209"/>
    </source>
</evidence>
<sequence>MDVMEVISVLLAVDGVGREKLQKYPSRQQMKMRDLLCV</sequence>
<comment type="caution">
    <text evidence="1">The sequence shown here is derived from an EMBL/GenBank/DDBJ whole genome shotgun (WGS) entry which is preliminary data.</text>
</comment>
<reference evidence="1 2" key="1">
    <citation type="submission" date="2013-08" db="EMBL/GenBank/DDBJ databases">
        <title>Gluconobacter thailandicus NBRC 3257 whole genome sequence.</title>
        <authorList>
            <person name="Matsutani M."/>
            <person name="Yakushi T."/>
            <person name="Matsushita K."/>
        </authorList>
    </citation>
    <scope>NUCLEOTIDE SEQUENCE [LARGE SCALE GENOMIC DNA]</scope>
    <source>
        <strain evidence="1 2">NBRC 3257</strain>
    </source>
</reference>